<keyword evidence="3" id="KW-1185">Reference proteome</keyword>
<gene>
    <name evidence="2" type="ORF">GTA08_BOTSDO09349</name>
</gene>
<reference evidence="2" key="1">
    <citation type="submission" date="2020-04" db="EMBL/GenBank/DDBJ databases">
        <title>Genome Assembly and Annotation of Botryosphaeria dothidea sdau 11-99, a Latent Pathogen of Apple Fruit Ring Rot in China.</title>
        <authorList>
            <person name="Yu C."/>
            <person name="Diao Y."/>
            <person name="Lu Q."/>
            <person name="Zhao J."/>
            <person name="Cui S."/>
            <person name="Peng C."/>
            <person name="He B."/>
            <person name="Liu H."/>
        </authorList>
    </citation>
    <scope>NUCLEOTIDE SEQUENCE [LARGE SCALE GENOMIC DNA]</scope>
    <source>
        <strain evidence="2">Sdau11-99</strain>
    </source>
</reference>
<feature type="compositionally biased region" description="Low complexity" evidence="1">
    <location>
        <begin position="28"/>
        <end position="41"/>
    </location>
</feature>
<organism evidence="2 3">
    <name type="scientific">Botryosphaeria dothidea</name>
    <dbReference type="NCBI Taxonomy" id="55169"/>
    <lineage>
        <taxon>Eukaryota</taxon>
        <taxon>Fungi</taxon>
        <taxon>Dikarya</taxon>
        <taxon>Ascomycota</taxon>
        <taxon>Pezizomycotina</taxon>
        <taxon>Dothideomycetes</taxon>
        <taxon>Dothideomycetes incertae sedis</taxon>
        <taxon>Botryosphaeriales</taxon>
        <taxon>Botryosphaeriaceae</taxon>
        <taxon>Botryosphaeria</taxon>
    </lineage>
</organism>
<name>A0A8H4N0W7_9PEZI</name>
<feature type="region of interest" description="Disordered" evidence="1">
    <location>
        <begin position="28"/>
        <end position="54"/>
    </location>
</feature>
<evidence type="ECO:0000313" key="2">
    <source>
        <dbReference type="EMBL" id="KAF4303013.1"/>
    </source>
</evidence>
<proteinExistence type="predicted"/>
<dbReference type="AlphaFoldDB" id="A0A8H4N0W7"/>
<comment type="caution">
    <text evidence="2">The sequence shown here is derived from an EMBL/GenBank/DDBJ whole genome shotgun (WGS) entry which is preliminary data.</text>
</comment>
<accession>A0A8H4N0W7</accession>
<dbReference type="Proteomes" id="UP000572817">
    <property type="component" value="Unassembled WGS sequence"/>
</dbReference>
<protein>
    <submittedName>
        <fullName evidence="2">Uncharacterized protein</fullName>
    </submittedName>
</protein>
<dbReference type="EMBL" id="WWBZ02000062">
    <property type="protein sequence ID" value="KAF4303013.1"/>
    <property type="molecule type" value="Genomic_DNA"/>
</dbReference>
<sequence length="131" mass="13880">MLSPPPDLLASVYAQLFDGEDIDAAPSTAAVNKNNNTVARPTSPPSSDDEKPEPAYAFIPSMHTSLRKTLNAQNPGVRVTRGGKVVGGVVGQKQLDRARREVEKKRAVERELVGGLGSMAVGEKGGKRDEG</sequence>
<evidence type="ECO:0000256" key="1">
    <source>
        <dbReference type="SAM" id="MobiDB-lite"/>
    </source>
</evidence>
<evidence type="ECO:0000313" key="3">
    <source>
        <dbReference type="Proteomes" id="UP000572817"/>
    </source>
</evidence>